<dbReference type="Pfam" id="PF13399">
    <property type="entry name" value="LytR_C"/>
    <property type="match status" value="1"/>
</dbReference>
<organism evidence="3 4">
    <name type="scientific">Prauserella alba</name>
    <dbReference type="NCBI Taxonomy" id="176898"/>
    <lineage>
        <taxon>Bacteria</taxon>
        <taxon>Bacillati</taxon>
        <taxon>Actinomycetota</taxon>
        <taxon>Actinomycetes</taxon>
        <taxon>Pseudonocardiales</taxon>
        <taxon>Pseudonocardiaceae</taxon>
        <taxon>Prauserella</taxon>
    </lineage>
</organism>
<name>A0ABP4FT73_9PSEU</name>
<keyword evidence="4" id="KW-1185">Reference proteome</keyword>
<dbReference type="Proteomes" id="UP001500467">
    <property type="component" value="Unassembled WGS sequence"/>
</dbReference>
<proteinExistence type="predicted"/>
<evidence type="ECO:0000313" key="4">
    <source>
        <dbReference type="Proteomes" id="UP001500467"/>
    </source>
</evidence>
<feature type="compositionally biased region" description="Polar residues" evidence="1">
    <location>
        <begin position="42"/>
        <end position="52"/>
    </location>
</feature>
<evidence type="ECO:0000313" key="3">
    <source>
        <dbReference type="EMBL" id="GAA1199437.1"/>
    </source>
</evidence>
<evidence type="ECO:0000259" key="2">
    <source>
        <dbReference type="Pfam" id="PF13399"/>
    </source>
</evidence>
<dbReference type="EMBL" id="BAAALM010000005">
    <property type="protein sequence ID" value="GAA1199437.1"/>
    <property type="molecule type" value="Genomic_DNA"/>
</dbReference>
<dbReference type="InterPro" id="IPR027381">
    <property type="entry name" value="LytR/CpsA/Psr_C"/>
</dbReference>
<accession>A0ABP4FT73</accession>
<feature type="region of interest" description="Disordered" evidence="1">
    <location>
        <begin position="38"/>
        <end position="148"/>
    </location>
</feature>
<dbReference type="RefSeq" id="WP_253856719.1">
    <property type="nucleotide sequence ID" value="NZ_BAAALM010000005.1"/>
</dbReference>
<dbReference type="Gene3D" id="3.30.70.2390">
    <property type="match status" value="1"/>
</dbReference>
<feature type="compositionally biased region" description="Gly residues" evidence="1">
    <location>
        <begin position="73"/>
        <end position="144"/>
    </location>
</feature>
<protein>
    <recommendedName>
        <fullName evidence="2">LytR/CpsA/Psr regulator C-terminal domain-containing protein</fullName>
    </recommendedName>
</protein>
<comment type="caution">
    <text evidence="3">The sequence shown here is derived from an EMBL/GenBank/DDBJ whole genome shotgun (WGS) entry which is preliminary data.</text>
</comment>
<feature type="domain" description="LytR/CpsA/Psr regulator C-terminal" evidence="2">
    <location>
        <begin position="155"/>
        <end position="245"/>
    </location>
</feature>
<reference evidence="4" key="1">
    <citation type="journal article" date="2019" name="Int. J. Syst. Evol. Microbiol.">
        <title>The Global Catalogue of Microorganisms (GCM) 10K type strain sequencing project: providing services to taxonomists for standard genome sequencing and annotation.</title>
        <authorList>
            <consortium name="The Broad Institute Genomics Platform"/>
            <consortium name="The Broad Institute Genome Sequencing Center for Infectious Disease"/>
            <person name="Wu L."/>
            <person name="Ma J."/>
        </authorList>
    </citation>
    <scope>NUCLEOTIDE SEQUENCE [LARGE SCALE GENOMIC DNA]</scope>
    <source>
        <strain evidence="4">JCM 13022</strain>
    </source>
</reference>
<gene>
    <name evidence="3" type="ORF">GCM10009675_14060</name>
</gene>
<evidence type="ECO:0000256" key="1">
    <source>
        <dbReference type="SAM" id="MobiDB-lite"/>
    </source>
</evidence>
<sequence>MSIFDGLSRPMRAAGLGLLAVAVIAAVIGGVTLVTGGGDQQPAAQETSETNTPGDGDGGQSGSPDEQRPDSGNGSGDNGNGSDGNGNGSDGSDGSGSDGSGSGNGGGDDSGDGGSADGGDGSAGGSDGTGNGTGNGGGNGGAANGGENQKVNVKSVHVRVYNNSTIRGLARTAADDLRAQGWNVVEESNYSDGVIPKSTAYFRPGTDEEHAARVLADGVGIEVAKRFKGIQDSSPGVIVIVTKDYADNR</sequence>